<dbReference type="Proteomes" id="UP001597201">
    <property type="component" value="Unassembled WGS sequence"/>
</dbReference>
<dbReference type="PROSITE" id="PS00056">
    <property type="entry name" value="RIBOSOMAL_S17"/>
    <property type="match status" value="1"/>
</dbReference>
<keyword evidence="3 6" id="KW-0694">RNA-binding</keyword>
<evidence type="ECO:0000256" key="6">
    <source>
        <dbReference type="HAMAP-Rule" id="MF_01345"/>
    </source>
</evidence>
<comment type="subunit">
    <text evidence="6">Part of the 30S ribosomal subunit.</text>
</comment>
<dbReference type="PANTHER" id="PTHR10744">
    <property type="entry name" value="40S RIBOSOMAL PROTEIN S11 FAMILY MEMBER"/>
    <property type="match status" value="1"/>
</dbReference>
<gene>
    <name evidence="6 8" type="primary">rpsQ</name>
    <name evidence="8" type="ORF">ACFQ39_14330</name>
</gene>
<dbReference type="InterPro" id="IPR012340">
    <property type="entry name" value="NA-bd_OB-fold"/>
</dbReference>
<evidence type="ECO:0000256" key="4">
    <source>
        <dbReference type="ARBA" id="ARBA00022980"/>
    </source>
</evidence>
<dbReference type="CDD" id="cd00364">
    <property type="entry name" value="Ribosomal_uS17"/>
    <property type="match status" value="1"/>
</dbReference>
<reference evidence="9" key="1">
    <citation type="journal article" date="2019" name="Int. J. Syst. Evol. Microbiol.">
        <title>The Global Catalogue of Microorganisms (GCM) 10K type strain sequencing project: providing services to taxonomists for standard genome sequencing and annotation.</title>
        <authorList>
            <consortium name="The Broad Institute Genomics Platform"/>
            <consortium name="The Broad Institute Genome Sequencing Center for Infectious Disease"/>
            <person name="Wu L."/>
            <person name="Ma J."/>
        </authorList>
    </citation>
    <scope>NUCLEOTIDE SEQUENCE [LARGE SCALE GENOMIC DNA]</scope>
    <source>
        <strain evidence="9">CCUG 61485</strain>
    </source>
</reference>
<dbReference type="InterPro" id="IPR019979">
    <property type="entry name" value="Ribosomal_uS17_CS"/>
</dbReference>
<keyword evidence="2 6" id="KW-0699">rRNA-binding</keyword>
<dbReference type="InterPro" id="IPR000266">
    <property type="entry name" value="Ribosomal_uS17"/>
</dbReference>
<evidence type="ECO:0000256" key="5">
    <source>
        <dbReference type="ARBA" id="ARBA00023274"/>
    </source>
</evidence>
<keyword evidence="4 6" id="KW-0689">Ribosomal protein</keyword>
<dbReference type="PANTHER" id="PTHR10744:SF1">
    <property type="entry name" value="SMALL RIBOSOMAL SUBUNIT PROTEIN US17M"/>
    <property type="match status" value="1"/>
</dbReference>
<organism evidence="8 9">
    <name type="scientific">Namhaeicola litoreus</name>
    <dbReference type="NCBI Taxonomy" id="1052145"/>
    <lineage>
        <taxon>Bacteria</taxon>
        <taxon>Pseudomonadati</taxon>
        <taxon>Bacteroidota</taxon>
        <taxon>Flavobacteriia</taxon>
        <taxon>Flavobacteriales</taxon>
        <taxon>Flavobacteriaceae</taxon>
        <taxon>Namhaeicola</taxon>
    </lineage>
</organism>
<comment type="function">
    <text evidence="6">One of the primary rRNA binding proteins, it binds specifically to the 5'-end of 16S ribosomal RNA.</text>
</comment>
<dbReference type="GO" id="GO:0005840">
    <property type="term" value="C:ribosome"/>
    <property type="evidence" value="ECO:0007669"/>
    <property type="project" value="UniProtKB-KW"/>
</dbReference>
<evidence type="ECO:0000256" key="3">
    <source>
        <dbReference type="ARBA" id="ARBA00022884"/>
    </source>
</evidence>
<protein>
    <recommendedName>
        <fullName evidence="6">Small ribosomal subunit protein uS17</fullName>
    </recommendedName>
</protein>
<keyword evidence="5 6" id="KW-0687">Ribonucleoprotein</keyword>
<evidence type="ECO:0000256" key="1">
    <source>
        <dbReference type="ARBA" id="ARBA00010254"/>
    </source>
</evidence>
<dbReference type="SUPFAM" id="SSF50249">
    <property type="entry name" value="Nucleic acid-binding proteins"/>
    <property type="match status" value="1"/>
</dbReference>
<proteinExistence type="inferred from homology"/>
<keyword evidence="9" id="KW-1185">Reference proteome</keyword>
<evidence type="ECO:0000256" key="2">
    <source>
        <dbReference type="ARBA" id="ARBA00022730"/>
    </source>
</evidence>
<dbReference type="Gene3D" id="2.40.50.140">
    <property type="entry name" value="Nucleic acid-binding proteins"/>
    <property type="match status" value="1"/>
</dbReference>
<evidence type="ECO:0000313" key="9">
    <source>
        <dbReference type="Proteomes" id="UP001597201"/>
    </source>
</evidence>
<dbReference type="Pfam" id="PF00366">
    <property type="entry name" value="Ribosomal_S17"/>
    <property type="match status" value="1"/>
</dbReference>
<dbReference type="PRINTS" id="PR00973">
    <property type="entry name" value="RIBOSOMALS17"/>
</dbReference>
<sequence>MEQRNLRKERVGVVSSAKMEKTVVVSEVRRVKHPLYGKFVLNTKKYYVHDEKNDCNEGDTVRISETRPLSKNKRWRLVEIIERAK</sequence>
<comment type="caution">
    <text evidence="8">The sequence shown here is derived from an EMBL/GenBank/DDBJ whole genome shotgun (WGS) entry which is preliminary data.</text>
</comment>
<dbReference type="NCBIfam" id="TIGR03635">
    <property type="entry name" value="uS17_bact"/>
    <property type="match status" value="1"/>
</dbReference>
<dbReference type="NCBIfam" id="NF004123">
    <property type="entry name" value="PRK05610.1"/>
    <property type="match status" value="1"/>
</dbReference>
<accession>A0ABW3Y4I8</accession>
<evidence type="ECO:0000256" key="7">
    <source>
        <dbReference type="RuleBase" id="RU003872"/>
    </source>
</evidence>
<dbReference type="InterPro" id="IPR019984">
    <property type="entry name" value="Ribosomal_uS17_bact/chlr"/>
</dbReference>
<name>A0ABW3Y4I8_9FLAO</name>
<evidence type="ECO:0000313" key="8">
    <source>
        <dbReference type="EMBL" id="MFD1316799.1"/>
    </source>
</evidence>
<dbReference type="EMBL" id="JBHTMY010000004">
    <property type="protein sequence ID" value="MFD1316799.1"/>
    <property type="molecule type" value="Genomic_DNA"/>
</dbReference>
<comment type="similarity">
    <text evidence="1 6 7">Belongs to the universal ribosomal protein uS17 family.</text>
</comment>
<dbReference type="HAMAP" id="MF_01345_B">
    <property type="entry name" value="Ribosomal_uS17_B"/>
    <property type="match status" value="1"/>
</dbReference>
<dbReference type="RefSeq" id="WP_377180196.1">
    <property type="nucleotide sequence ID" value="NZ_JBHTMY010000004.1"/>
</dbReference>